<keyword evidence="3 7" id="KW-0479">Metal-binding</keyword>
<dbReference type="GO" id="GO:0004497">
    <property type="term" value="F:monooxygenase activity"/>
    <property type="evidence" value="ECO:0007669"/>
    <property type="project" value="UniProtKB-KW"/>
</dbReference>
<comment type="similarity">
    <text evidence="1 7">Belongs to the cytochrome P450 family.</text>
</comment>
<proteinExistence type="inferred from homology"/>
<dbReference type="GO" id="GO:0005506">
    <property type="term" value="F:iron ion binding"/>
    <property type="evidence" value="ECO:0007669"/>
    <property type="project" value="InterPro"/>
</dbReference>
<dbReference type="Proteomes" id="UP000680865">
    <property type="component" value="Unassembled WGS sequence"/>
</dbReference>
<reference evidence="8" key="1">
    <citation type="submission" date="2021-03" db="EMBL/GenBank/DDBJ databases">
        <title>Whole genome shotgun sequence of Actinoplanes consettensis NBRC 14913.</title>
        <authorList>
            <person name="Komaki H."/>
            <person name="Tamura T."/>
        </authorList>
    </citation>
    <scope>NUCLEOTIDE SEQUENCE</scope>
    <source>
        <strain evidence="8">NBRC 14913</strain>
    </source>
</reference>
<dbReference type="InterPro" id="IPR001128">
    <property type="entry name" value="Cyt_P450"/>
</dbReference>
<dbReference type="PROSITE" id="PS00086">
    <property type="entry name" value="CYTOCHROME_P450"/>
    <property type="match status" value="1"/>
</dbReference>
<evidence type="ECO:0000256" key="1">
    <source>
        <dbReference type="ARBA" id="ARBA00010617"/>
    </source>
</evidence>
<dbReference type="PRINTS" id="PR00359">
    <property type="entry name" value="BP450"/>
</dbReference>
<dbReference type="Pfam" id="PF00067">
    <property type="entry name" value="p450"/>
    <property type="match status" value="1"/>
</dbReference>
<keyword evidence="2 7" id="KW-0349">Heme</keyword>
<dbReference type="InterPro" id="IPR036396">
    <property type="entry name" value="Cyt_P450_sf"/>
</dbReference>
<keyword evidence="5 7" id="KW-0408">Iron</keyword>
<evidence type="ECO:0000256" key="3">
    <source>
        <dbReference type="ARBA" id="ARBA00022723"/>
    </source>
</evidence>
<evidence type="ECO:0000256" key="5">
    <source>
        <dbReference type="ARBA" id="ARBA00023004"/>
    </source>
</evidence>
<evidence type="ECO:0000313" key="8">
    <source>
        <dbReference type="EMBL" id="GIM73273.1"/>
    </source>
</evidence>
<keyword evidence="9" id="KW-1185">Reference proteome</keyword>
<evidence type="ECO:0000256" key="6">
    <source>
        <dbReference type="ARBA" id="ARBA00023033"/>
    </source>
</evidence>
<dbReference type="PANTHER" id="PTHR46696">
    <property type="entry name" value="P450, PUTATIVE (EUROFUNG)-RELATED"/>
    <property type="match status" value="1"/>
</dbReference>
<comment type="caution">
    <text evidence="8">The sequence shown here is derived from an EMBL/GenBank/DDBJ whole genome shotgun (WGS) entry which is preliminary data.</text>
</comment>
<protein>
    <submittedName>
        <fullName evidence="8">Cytochrome P450</fullName>
    </submittedName>
</protein>
<dbReference type="PRINTS" id="PR00385">
    <property type="entry name" value="P450"/>
</dbReference>
<dbReference type="GO" id="GO:0016705">
    <property type="term" value="F:oxidoreductase activity, acting on paired donors, with incorporation or reduction of molecular oxygen"/>
    <property type="evidence" value="ECO:0007669"/>
    <property type="project" value="InterPro"/>
</dbReference>
<dbReference type="InterPro" id="IPR002397">
    <property type="entry name" value="Cyt_P450_B"/>
</dbReference>
<sequence>MSDSVVPDYPMQREAKCPFAPAATVRTMTREDPVGKVRIWDGSEPWFITRHADQRALLNDPRLSIEETRPGFPHMTRGRAEAAKHTPALITNTDAPEHTRLRRTVNGPFMVKRVEAMRPRIQEVFDGLIDDMLAGPKPADLVQSIGLAVPTIVITELLGVPYADHKFFQVNSSKTISHESTPEEAAAAGGALAAYLGELLQQKMAEPAGDVLSEMGARVRAGEMTASEAVHMGVAILIAGHETSASMISLGTLALLRNPDQLALLRESDDPKLVANAVEELLRYLTIVHTGIRRIASEDIELRGRTIRAGDGIIFDLSGADWDAEEFPEPEKLDLTRTARQHHAFGYGVHQCLGQSLARVELQIAYGTLYRRIPTLALAVPFEDVEFAMEGVAYGLKSLPVTW</sequence>
<dbReference type="SUPFAM" id="SSF48264">
    <property type="entry name" value="Cytochrome P450"/>
    <property type="match status" value="1"/>
</dbReference>
<dbReference type="EMBL" id="BOQP01000017">
    <property type="protein sequence ID" value="GIM73273.1"/>
    <property type="molecule type" value="Genomic_DNA"/>
</dbReference>
<dbReference type="PANTHER" id="PTHR46696:SF1">
    <property type="entry name" value="CYTOCHROME P450 YJIB-RELATED"/>
    <property type="match status" value="1"/>
</dbReference>
<evidence type="ECO:0000256" key="4">
    <source>
        <dbReference type="ARBA" id="ARBA00023002"/>
    </source>
</evidence>
<evidence type="ECO:0000313" key="9">
    <source>
        <dbReference type="Proteomes" id="UP000680865"/>
    </source>
</evidence>
<accession>A0A919VY16</accession>
<dbReference type="AlphaFoldDB" id="A0A919VY16"/>
<evidence type="ECO:0000256" key="2">
    <source>
        <dbReference type="ARBA" id="ARBA00022617"/>
    </source>
</evidence>
<gene>
    <name evidence="8" type="ORF">Aco04nite_34420</name>
</gene>
<dbReference type="Gene3D" id="1.10.630.10">
    <property type="entry name" value="Cytochrome P450"/>
    <property type="match status" value="1"/>
</dbReference>
<keyword evidence="6 7" id="KW-0503">Monooxygenase</keyword>
<keyword evidence="4 7" id="KW-0560">Oxidoreductase</keyword>
<dbReference type="CDD" id="cd11030">
    <property type="entry name" value="CYP105-like"/>
    <property type="match status" value="1"/>
</dbReference>
<dbReference type="RefSeq" id="WP_244876061.1">
    <property type="nucleotide sequence ID" value="NZ_BAAATW010000023.1"/>
</dbReference>
<dbReference type="GO" id="GO:0017000">
    <property type="term" value="P:antibiotic biosynthetic process"/>
    <property type="evidence" value="ECO:0007669"/>
    <property type="project" value="UniProtKB-ARBA"/>
</dbReference>
<dbReference type="InterPro" id="IPR017972">
    <property type="entry name" value="Cyt_P450_CS"/>
</dbReference>
<organism evidence="8 9">
    <name type="scientific">Winogradskya consettensis</name>
    <dbReference type="NCBI Taxonomy" id="113560"/>
    <lineage>
        <taxon>Bacteria</taxon>
        <taxon>Bacillati</taxon>
        <taxon>Actinomycetota</taxon>
        <taxon>Actinomycetes</taxon>
        <taxon>Micromonosporales</taxon>
        <taxon>Micromonosporaceae</taxon>
        <taxon>Winogradskya</taxon>
    </lineage>
</organism>
<dbReference type="FunFam" id="1.10.630.10:FF:000018">
    <property type="entry name" value="Cytochrome P450 monooxygenase"/>
    <property type="match status" value="1"/>
</dbReference>
<name>A0A919VY16_9ACTN</name>
<evidence type="ECO:0000256" key="7">
    <source>
        <dbReference type="RuleBase" id="RU000461"/>
    </source>
</evidence>
<dbReference type="GO" id="GO:0020037">
    <property type="term" value="F:heme binding"/>
    <property type="evidence" value="ECO:0007669"/>
    <property type="project" value="InterPro"/>
</dbReference>